<dbReference type="RefSeq" id="WP_054658982.1">
    <property type="nucleotide sequence ID" value="NZ_BAZI01000126.1"/>
</dbReference>
<dbReference type="EMBL" id="LLXS01000019">
    <property type="protein sequence ID" value="KRG42336.1"/>
    <property type="molecule type" value="Genomic_DNA"/>
</dbReference>
<protein>
    <submittedName>
        <fullName evidence="1">Uncharacterized protein</fullName>
    </submittedName>
</protein>
<evidence type="ECO:0000313" key="1">
    <source>
        <dbReference type="EMBL" id="KRG42336.1"/>
    </source>
</evidence>
<gene>
    <name evidence="1" type="ORF">ARC78_09385</name>
</gene>
<sequence>MAGWQDFGKLLGGGVNTTDAYQRGQTKAAQLEQLIADAKVKRSKAAALDNMAGALVKLDMPADLATVLAAGYNPEQLSGYMGDVQAQRFRGDAASRALAGDWDGANAALMGVASGPQQLAKVEGQNLLDNVFLTGGGGITTTDQGLASIRQHDASAAASRASAANSYASADATRQRLGIAQAQFDLQRRGQWNPGGKPAAGANGAVGGAAGGGMNGRQIAGTSIQREMVLNQVAAQTGVARSEVNRLLEEGDPARGLTGPQAVADLMKTKGERFFQGRILGNIPLISEWANQDSSPYSEGAARGQAMINDPTGPITNSDVEGARVTVPNFRQPIGVQSNLVESLLRSSMPAAGDVLSGAVPTPGAAPVQRATNPTTGQILELRNGQWVPAQ</sequence>
<dbReference type="Proteomes" id="UP000050836">
    <property type="component" value="Unassembled WGS sequence"/>
</dbReference>
<proteinExistence type="predicted"/>
<accession>A0A0R0ABK5</accession>
<dbReference type="AlphaFoldDB" id="A0A0R0ABK5"/>
<organism evidence="1 2">
    <name type="scientific">Stenotrophomonas pictorum JCM 9942</name>
    <dbReference type="NCBI Taxonomy" id="1236960"/>
    <lineage>
        <taxon>Bacteria</taxon>
        <taxon>Pseudomonadati</taxon>
        <taxon>Pseudomonadota</taxon>
        <taxon>Gammaproteobacteria</taxon>
        <taxon>Lysobacterales</taxon>
        <taxon>Lysobacteraceae</taxon>
        <taxon>Stenotrophomonas</taxon>
    </lineage>
</organism>
<name>A0A0R0ABK5_9GAMM</name>
<dbReference type="OrthoDB" id="6054032at2"/>
<comment type="caution">
    <text evidence="1">The sequence shown here is derived from an EMBL/GenBank/DDBJ whole genome shotgun (WGS) entry which is preliminary data.</text>
</comment>
<keyword evidence="2" id="KW-1185">Reference proteome</keyword>
<reference evidence="1 2" key="1">
    <citation type="submission" date="2015-10" db="EMBL/GenBank/DDBJ databases">
        <title>Genome sequencing and analysis of members of genus Stenotrophomonas.</title>
        <authorList>
            <person name="Patil P.P."/>
            <person name="Midha S."/>
            <person name="Patil P.B."/>
        </authorList>
    </citation>
    <scope>NUCLEOTIDE SEQUENCE [LARGE SCALE GENOMIC DNA]</scope>
    <source>
        <strain evidence="1 2">JCM 9942</strain>
    </source>
</reference>
<evidence type="ECO:0000313" key="2">
    <source>
        <dbReference type="Proteomes" id="UP000050836"/>
    </source>
</evidence>